<dbReference type="InterPro" id="IPR005119">
    <property type="entry name" value="LysR_subst-bd"/>
</dbReference>
<dbReference type="Gene3D" id="3.40.190.290">
    <property type="match status" value="1"/>
</dbReference>
<accession>A0A1I2NAE1</accession>
<gene>
    <name evidence="6" type="ORF">SAMN05216175_102277</name>
</gene>
<sequence>MGRKKVALSRQLADIDLRLLRVFQAVVDAGGFTAAEIRLNLANSTISNYISDLETRLDMRLCDRGRGGFSLTDHGQVVYDATLDLLDAIEQFGQRVNHSHNRIFGHLHLGFAEHMLGVHNSCIVDAMRSFAEQAPDVRLQISTMGSDEVTTAVLGKQVDIGITVLPQNYLELDTLTLFDEEMLLYCAKRHPLYTRECADISPEELQQYKFVESPRLMPGREIHPDMKLWNKQAKAHHQEARATLILSGNYLGILPRHLVSNWGLTDQMRPLLTDTYAYTNTFTAIRRKKNSNETISTIFYKCLQQSIDSNHLT</sequence>
<evidence type="ECO:0000259" key="5">
    <source>
        <dbReference type="PROSITE" id="PS50931"/>
    </source>
</evidence>
<evidence type="ECO:0000256" key="2">
    <source>
        <dbReference type="ARBA" id="ARBA00023015"/>
    </source>
</evidence>
<feature type="domain" description="HTH lysR-type" evidence="5">
    <location>
        <begin position="15"/>
        <end position="72"/>
    </location>
</feature>
<keyword evidence="7" id="KW-1185">Reference proteome</keyword>
<dbReference type="GO" id="GO:0003700">
    <property type="term" value="F:DNA-binding transcription factor activity"/>
    <property type="evidence" value="ECO:0007669"/>
    <property type="project" value="InterPro"/>
</dbReference>
<proteinExistence type="inferred from homology"/>
<comment type="similarity">
    <text evidence="1">Belongs to the LysR transcriptional regulatory family.</text>
</comment>
<keyword evidence="2" id="KW-0805">Transcription regulation</keyword>
<dbReference type="InterPro" id="IPR000847">
    <property type="entry name" value="LysR_HTH_N"/>
</dbReference>
<dbReference type="Proteomes" id="UP000198623">
    <property type="component" value="Unassembled WGS sequence"/>
</dbReference>
<keyword evidence="3 6" id="KW-0238">DNA-binding</keyword>
<organism evidence="6 7">
    <name type="scientific">Neptunomonas qingdaonensis</name>
    <dbReference type="NCBI Taxonomy" id="1045558"/>
    <lineage>
        <taxon>Bacteria</taxon>
        <taxon>Pseudomonadati</taxon>
        <taxon>Pseudomonadota</taxon>
        <taxon>Gammaproteobacteria</taxon>
        <taxon>Oceanospirillales</taxon>
        <taxon>Oceanospirillaceae</taxon>
        <taxon>Neptunomonas</taxon>
    </lineage>
</organism>
<dbReference type="GO" id="GO:0000976">
    <property type="term" value="F:transcription cis-regulatory region binding"/>
    <property type="evidence" value="ECO:0007669"/>
    <property type="project" value="TreeGrafter"/>
</dbReference>
<dbReference type="STRING" id="1045558.SAMN05216175_102277"/>
<dbReference type="EMBL" id="FOOU01000002">
    <property type="protein sequence ID" value="SFF98331.1"/>
    <property type="molecule type" value="Genomic_DNA"/>
</dbReference>
<dbReference type="InterPro" id="IPR036390">
    <property type="entry name" value="WH_DNA-bd_sf"/>
</dbReference>
<keyword evidence="4" id="KW-0804">Transcription</keyword>
<dbReference type="RefSeq" id="WP_090724896.1">
    <property type="nucleotide sequence ID" value="NZ_FOOU01000002.1"/>
</dbReference>
<dbReference type="CDD" id="cd05466">
    <property type="entry name" value="PBP2_LTTR_substrate"/>
    <property type="match status" value="1"/>
</dbReference>
<dbReference type="Pfam" id="PF00126">
    <property type="entry name" value="HTH_1"/>
    <property type="match status" value="1"/>
</dbReference>
<dbReference type="OrthoDB" id="8587655at2"/>
<protein>
    <submittedName>
        <fullName evidence="6">DNA-binding transcriptional regulator, LysR family</fullName>
    </submittedName>
</protein>
<evidence type="ECO:0000313" key="6">
    <source>
        <dbReference type="EMBL" id="SFF98331.1"/>
    </source>
</evidence>
<name>A0A1I2NAE1_9GAMM</name>
<dbReference type="Pfam" id="PF03466">
    <property type="entry name" value="LysR_substrate"/>
    <property type="match status" value="1"/>
</dbReference>
<evidence type="ECO:0000256" key="4">
    <source>
        <dbReference type="ARBA" id="ARBA00023163"/>
    </source>
</evidence>
<evidence type="ECO:0000256" key="1">
    <source>
        <dbReference type="ARBA" id="ARBA00009437"/>
    </source>
</evidence>
<evidence type="ECO:0000313" key="7">
    <source>
        <dbReference type="Proteomes" id="UP000198623"/>
    </source>
</evidence>
<dbReference type="PANTHER" id="PTHR30126">
    <property type="entry name" value="HTH-TYPE TRANSCRIPTIONAL REGULATOR"/>
    <property type="match status" value="1"/>
</dbReference>
<dbReference type="SUPFAM" id="SSF53850">
    <property type="entry name" value="Periplasmic binding protein-like II"/>
    <property type="match status" value="1"/>
</dbReference>
<dbReference type="Gene3D" id="1.10.10.10">
    <property type="entry name" value="Winged helix-like DNA-binding domain superfamily/Winged helix DNA-binding domain"/>
    <property type="match status" value="1"/>
</dbReference>
<dbReference type="AlphaFoldDB" id="A0A1I2NAE1"/>
<dbReference type="InterPro" id="IPR036388">
    <property type="entry name" value="WH-like_DNA-bd_sf"/>
</dbReference>
<dbReference type="SUPFAM" id="SSF46785">
    <property type="entry name" value="Winged helix' DNA-binding domain"/>
    <property type="match status" value="1"/>
</dbReference>
<dbReference type="PROSITE" id="PS50931">
    <property type="entry name" value="HTH_LYSR"/>
    <property type="match status" value="1"/>
</dbReference>
<dbReference type="PANTHER" id="PTHR30126:SF98">
    <property type="entry name" value="HTH-TYPE TRANSCRIPTIONAL ACTIVATOR BAUR"/>
    <property type="match status" value="1"/>
</dbReference>
<reference evidence="7" key="1">
    <citation type="submission" date="2016-10" db="EMBL/GenBank/DDBJ databases">
        <authorList>
            <person name="Varghese N."/>
            <person name="Submissions S."/>
        </authorList>
    </citation>
    <scope>NUCLEOTIDE SEQUENCE [LARGE SCALE GENOMIC DNA]</scope>
    <source>
        <strain evidence="7">CGMCC 1.10971</strain>
    </source>
</reference>
<evidence type="ECO:0000256" key="3">
    <source>
        <dbReference type="ARBA" id="ARBA00023125"/>
    </source>
</evidence>